<feature type="repeat" description="WD" evidence="3">
    <location>
        <begin position="1025"/>
        <end position="1066"/>
    </location>
</feature>
<dbReference type="PANTHER" id="PTHR19879">
    <property type="entry name" value="TRANSCRIPTION INITIATION FACTOR TFIID"/>
    <property type="match status" value="1"/>
</dbReference>
<feature type="repeat" description="WD" evidence="3">
    <location>
        <begin position="1109"/>
        <end position="1150"/>
    </location>
</feature>
<dbReference type="InterPro" id="IPR058651">
    <property type="entry name" value="HTH_VMAP-M9"/>
</dbReference>
<evidence type="ECO:0000256" key="1">
    <source>
        <dbReference type="ARBA" id="ARBA00022574"/>
    </source>
</evidence>
<dbReference type="InterPro" id="IPR019775">
    <property type="entry name" value="WD40_repeat_CS"/>
</dbReference>
<feature type="repeat" description="WD" evidence="3">
    <location>
        <begin position="849"/>
        <end position="883"/>
    </location>
</feature>
<dbReference type="Pfam" id="PF00931">
    <property type="entry name" value="NB-ARC"/>
    <property type="match status" value="1"/>
</dbReference>
<keyword evidence="1 3" id="KW-0853">WD repeat</keyword>
<dbReference type="SUPFAM" id="SSF52540">
    <property type="entry name" value="P-loop containing nucleoside triphosphate hydrolases"/>
    <property type="match status" value="1"/>
</dbReference>
<dbReference type="PROSITE" id="PS00678">
    <property type="entry name" value="WD_REPEATS_1"/>
    <property type="match status" value="6"/>
</dbReference>
<evidence type="ECO:0000259" key="4">
    <source>
        <dbReference type="Pfam" id="PF00931"/>
    </source>
</evidence>
<keyword evidence="7" id="KW-1185">Reference proteome</keyword>
<dbReference type="Gene3D" id="3.40.50.300">
    <property type="entry name" value="P-loop containing nucleotide triphosphate hydrolases"/>
    <property type="match status" value="1"/>
</dbReference>
<evidence type="ECO:0000259" key="5">
    <source>
        <dbReference type="Pfam" id="PF26355"/>
    </source>
</evidence>
<feature type="repeat" description="WD" evidence="3">
    <location>
        <begin position="597"/>
        <end position="638"/>
    </location>
</feature>
<feature type="repeat" description="WD" evidence="3">
    <location>
        <begin position="1067"/>
        <end position="1108"/>
    </location>
</feature>
<protein>
    <submittedName>
        <fullName evidence="6">NB-ARC domain-containing protein</fullName>
    </submittedName>
</protein>
<dbReference type="InterPro" id="IPR036322">
    <property type="entry name" value="WD40_repeat_dom_sf"/>
</dbReference>
<dbReference type="EMBL" id="JAMPLM010000089">
    <property type="protein sequence ID" value="MEP1062772.1"/>
    <property type="molecule type" value="Genomic_DNA"/>
</dbReference>
<feature type="repeat" description="WD" evidence="3">
    <location>
        <begin position="807"/>
        <end position="848"/>
    </location>
</feature>
<dbReference type="PROSITE" id="PS50294">
    <property type="entry name" value="WD_REPEATS_REGION"/>
    <property type="match status" value="13"/>
</dbReference>
<feature type="repeat" description="WD" evidence="3">
    <location>
        <begin position="983"/>
        <end position="1024"/>
    </location>
</feature>
<comment type="caution">
    <text evidence="6">The sequence shown here is derived from an EMBL/GenBank/DDBJ whole genome shotgun (WGS) entry which is preliminary data.</text>
</comment>
<evidence type="ECO:0000256" key="3">
    <source>
        <dbReference type="PROSITE-ProRule" id="PRU00221"/>
    </source>
</evidence>
<dbReference type="InterPro" id="IPR015943">
    <property type="entry name" value="WD40/YVTN_repeat-like_dom_sf"/>
</dbReference>
<dbReference type="InterPro" id="IPR001680">
    <property type="entry name" value="WD40_rpt"/>
</dbReference>
<feature type="repeat" description="WD" evidence="3">
    <location>
        <begin position="639"/>
        <end position="680"/>
    </location>
</feature>
<name>A0ABV0KU40_9CYAN</name>
<evidence type="ECO:0000313" key="7">
    <source>
        <dbReference type="Proteomes" id="UP001476950"/>
    </source>
</evidence>
<evidence type="ECO:0000256" key="2">
    <source>
        <dbReference type="ARBA" id="ARBA00022737"/>
    </source>
</evidence>
<proteinExistence type="predicted"/>
<organism evidence="6 7">
    <name type="scientific">Stenomitos frigidus AS-A4</name>
    <dbReference type="NCBI Taxonomy" id="2933935"/>
    <lineage>
        <taxon>Bacteria</taxon>
        <taxon>Bacillati</taxon>
        <taxon>Cyanobacteriota</taxon>
        <taxon>Cyanophyceae</taxon>
        <taxon>Leptolyngbyales</taxon>
        <taxon>Leptolyngbyaceae</taxon>
        <taxon>Stenomitos</taxon>
    </lineage>
</organism>
<dbReference type="SMART" id="SM00320">
    <property type="entry name" value="WD40"/>
    <property type="match status" value="14"/>
</dbReference>
<feature type="domain" description="NB-ARC" evidence="4">
    <location>
        <begin position="115"/>
        <end position="216"/>
    </location>
</feature>
<dbReference type="Proteomes" id="UP001476950">
    <property type="component" value="Unassembled WGS sequence"/>
</dbReference>
<feature type="domain" description="vWA-MoxR associated protein N-terminal HTH" evidence="5">
    <location>
        <begin position="1"/>
        <end position="80"/>
    </location>
</feature>
<dbReference type="Pfam" id="PF26355">
    <property type="entry name" value="HTH_VMAP-M9"/>
    <property type="match status" value="1"/>
</dbReference>
<feature type="repeat" description="WD" evidence="3">
    <location>
        <begin position="681"/>
        <end position="722"/>
    </location>
</feature>
<dbReference type="InterPro" id="IPR002182">
    <property type="entry name" value="NB-ARC"/>
</dbReference>
<evidence type="ECO:0000313" key="6">
    <source>
        <dbReference type="EMBL" id="MEP1062772.1"/>
    </source>
</evidence>
<dbReference type="Pfam" id="PF25173">
    <property type="entry name" value="Beta-prop_WDR3_1st"/>
    <property type="match status" value="1"/>
</dbReference>
<reference evidence="6 7" key="1">
    <citation type="submission" date="2022-04" db="EMBL/GenBank/DDBJ databases">
        <title>Positive selection, recombination, and allopatry shape intraspecific diversity of widespread and dominant cyanobacteria.</title>
        <authorList>
            <person name="Wei J."/>
            <person name="Shu W."/>
            <person name="Hu C."/>
        </authorList>
    </citation>
    <scope>NUCLEOTIDE SEQUENCE [LARGE SCALE GENOMIC DNA]</scope>
    <source>
        <strain evidence="6 7">AS-A4</strain>
    </source>
</reference>
<dbReference type="InterPro" id="IPR020472">
    <property type="entry name" value="WD40_PAC1"/>
</dbReference>
<dbReference type="RefSeq" id="WP_190455715.1">
    <property type="nucleotide sequence ID" value="NZ_JAMPLM010000089.1"/>
</dbReference>
<dbReference type="PROSITE" id="PS50082">
    <property type="entry name" value="WD_REPEATS_2"/>
    <property type="match status" value="14"/>
</dbReference>
<feature type="repeat" description="WD" evidence="3">
    <location>
        <begin position="723"/>
        <end position="764"/>
    </location>
</feature>
<dbReference type="PRINTS" id="PR00364">
    <property type="entry name" value="DISEASERSIST"/>
</dbReference>
<dbReference type="PRINTS" id="PR00320">
    <property type="entry name" value="GPROTEINBRPT"/>
</dbReference>
<dbReference type="Pfam" id="PF00400">
    <property type="entry name" value="WD40"/>
    <property type="match status" value="10"/>
</dbReference>
<sequence>MQIEEILVVVEQLLDRGCLSKIEEMVFRQCWEGRSYTEIAQTSGYDPGYIKDTGYRLWQRLSAASGEKVTKQNFKGILRRVSARTAVTFSTQLHPTPHLDWGDAIDVSIFYGRTQELTTLQTWIVQDRCRLVTLLGMGGMGKTSLSVKLAEEIQSEFECLIWRSLRDAPPLDELLTTFIRLLSHQQDTDLPDSVGGKLSRLLELLKRTRSLIVLDNFETVLQGGKRAGTYRDGYETYGELLKRVGEIAHQSCLVLTSREKPQEVGTMAGDRLPVRTLPLVGLDVVAGQHILDAKGLQGAIDDREQLIAYYRGNPLALKMAATSIQDLFAGDIAQFLTQGSVAFNGIGNLLQQQCGRLSTLEQDIMNWLAINREPVTLADLQVDLVTALPTAKLLAVMESLRWRSLIESSAIGFTQQPVVMEAITEALLEQMAAEIVAEQPQLFLSYTLIKAQVKDYIRDSQNRVLLKPLIDRLLAQLGSPKQLAHKLHRLLTYLRAHHADQPNYGAGNLLNLYRYLEIDLTGYDFSHLSIRQAYLQDMNLHQVNFTAAEFVSCAFASTFGGVTSVAFSRDGHQLATSDTNGSIQIWNVKDGKQLALCQGHNSWVWSLAYSPSQPILASCGQDHQVRLWDSQTGQCLKLLEGHTGIATAVTFSRNGQWLASTSGDQTIRLWRVATGQCLQVLHGHAACVWSAVFHPDGKTLFSAGEDNVIRRWEIEHGQCIQTLTGHQHWVRAIALSPDGQHLISGSYDQTLKCWDAHTGSCLATLNGHHKPVTAVAFSADGKTLASSSYDQTVKVWCLASQQCLQTLHKHTNFVWSVALHPTQPLLASGGEDYTARLWDLQTGQCTKTFQGHSNSIYTLSLANTSNLLASGHEDQTIKLWDLQPQMLTKPGSQQPFRTLRGHTGRVMSVAFSPNEQTLASASPDGTVRLWNPHTGQCLQTLHGHTSWIWAIAFHPNSKQIASASYDHTVKLWDVATGDCLHTLKGHTSCVLAVAFSPDGNWLVSGGYEQTIHLWHPHTGHCLQTLKAHLNRVWAVAFSPDSRWLATGGDDHTVKLWDVATGECIRTFTGHTSQVLSLLFTTDGDRLISSSADKTIRLWHVATDDCTAVLQHHQHWVWSLAQDQDAAVLFSCSQDETIQAWHLEVGTHLKTLRCPRPYEGMSLMDATGLTDAQTVTLNALGAIGATKPTQNSLF</sequence>
<feature type="repeat" description="WD" evidence="3">
    <location>
        <begin position="899"/>
        <end position="940"/>
    </location>
</feature>
<feature type="repeat" description="WD" evidence="3">
    <location>
        <begin position="765"/>
        <end position="806"/>
    </location>
</feature>
<accession>A0ABV0KU40</accession>
<feature type="repeat" description="WD" evidence="3">
    <location>
        <begin position="941"/>
        <end position="982"/>
    </location>
</feature>
<dbReference type="Gene3D" id="2.130.10.10">
    <property type="entry name" value="YVTN repeat-like/Quinoprotein amine dehydrogenase"/>
    <property type="match status" value="6"/>
</dbReference>
<dbReference type="CDD" id="cd00200">
    <property type="entry name" value="WD40"/>
    <property type="match status" value="3"/>
</dbReference>
<dbReference type="SUPFAM" id="SSF50978">
    <property type="entry name" value="WD40 repeat-like"/>
    <property type="match status" value="2"/>
</dbReference>
<keyword evidence="2" id="KW-0677">Repeat</keyword>
<gene>
    <name evidence="6" type="ORF">NDI38_30820</name>
</gene>
<dbReference type="PANTHER" id="PTHR19879:SF9">
    <property type="entry name" value="TRANSCRIPTION INITIATION FACTOR TFIID SUBUNIT 5"/>
    <property type="match status" value="1"/>
</dbReference>
<feature type="repeat" description="WD" evidence="3">
    <location>
        <begin position="555"/>
        <end position="596"/>
    </location>
</feature>
<dbReference type="InterPro" id="IPR027417">
    <property type="entry name" value="P-loop_NTPase"/>
</dbReference>